<proteinExistence type="predicted"/>
<dbReference type="EMBL" id="DF974558">
    <property type="protein sequence ID" value="GAU49400.1"/>
    <property type="molecule type" value="Genomic_DNA"/>
</dbReference>
<evidence type="ECO:0000313" key="2">
    <source>
        <dbReference type="Proteomes" id="UP000242715"/>
    </source>
</evidence>
<keyword evidence="2" id="KW-1185">Reference proteome</keyword>
<organism evidence="1 2">
    <name type="scientific">Trifolium subterraneum</name>
    <name type="common">Subterranean clover</name>
    <dbReference type="NCBI Taxonomy" id="3900"/>
    <lineage>
        <taxon>Eukaryota</taxon>
        <taxon>Viridiplantae</taxon>
        <taxon>Streptophyta</taxon>
        <taxon>Embryophyta</taxon>
        <taxon>Tracheophyta</taxon>
        <taxon>Spermatophyta</taxon>
        <taxon>Magnoliopsida</taxon>
        <taxon>eudicotyledons</taxon>
        <taxon>Gunneridae</taxon>
        <taxon>Pentapetalae</taxon>
        <taxon>rosids</taxon>
        <taxon>fabids</taxon>
        <taxon>Fabales</taxon>
        <taxon>Fabaceae</taxon>
        <taxon>Papilionoideae</taxon>
        <taxon>50 kb inversion clade</taxon>
        <taxon>NPAAA clade</taxon>
        <taxon>Hologalegina</taxon>
        <taxon>IRL clade</taxon>
        <taxon>Trifolieae</taxon>
        <taxon>Trifolium</taxon>
    </lineage>
</organism>
<dbReference type="Proteomes" id="UP000242715">
    <property type="component" value="Unassembled WGS sequence"/>
</dbReference>
<dbReference type="AlphaFoldDB" id="A0A2Z6PF47"/>
<reference evidence="2" key="1">
    <citation type="journal article" date="2017" name="Front. Plant Sci.">
        <title>Climate Clever Clovers: New Paradigm to Reduce the Environmental Footprint of Ruminants by Breeding Low Methanogenic Forages Utilizing Haplotype Variation.</title>
        <authorList>
            <person name="Kaur P."/>
            <person name="Appels R."/>
            <person name="Bayer P.E."/>
            <person name="Keeble-Gagnere G."/>
            <person name="Wang J."/>
            <person name="Hirakawa H."/>
            <person name="Shirasawa K."/>
            <person name="Vercoe P."/>
            <person name="Stefanova K."/>
            <person name="Durmic Z."/>
            <person name="Nichols P."/>
            <person name="Revell C."/>
            <person name="Isobe S.N."/>
            <person name="Edwards D."/>
            <person name="Erskine W."/>
        </authorList>
    </citation>
    <scope>NUCLEOTIDE SEQUENCE [LARGE SCALE GENOMIC DNA]</scope>
    <source>
        <strain evidence="2">cv. Daliak</strain>
    </source>
</reference>
<evidence type="ECO:0000313" key="1">
    <source>
        <dbReference type="EMBL" id="GAU49400.1"/>
    </source>
</evidence>
<gene>
    <name evidence="1" type="ORF">TSUD_92460</name>
</gene>
<name>A0A2Z6PF47_TRISU</name>
<accession>A0A2Z6PF47</accession>
<protein>
    <submittedName>
        <fullName evidence="1">Uncharacterized protein</fullName>
    </submittedName>
</protein>
<sequence length="76" mass="8209">MATNENHGTIFEDNFEIQGLHLCGGFGSFPVVVFSLVCMDRLSVGVFCCICFGAVSSRAVDSVETVASKEEEKKTN</sequence>